<gene>
    <name evidence="2" type="ORF">ICI42_05350</name>
</gene>
<protein>
    <submittedName>
        <fullName evidence="2">TIGR02588 family protein</fullName>
    </submittedName>
</protein>
<dbReference type="AlphaFoldDB" id="A0A8J6U180"/>
<name>A0A8J6U180_9HYPH</name>
<keyword evidence="1" id="KW-0472">Membrane</keyword>
<evidence type="ECO:0000313" key="2">
    <source>
        <dbReference type="EMBL" id="MBD0414073.1"/>
    </source>
</evidence>
<keyword evidence="1" id="KW-1133">Transmembrane helix</keyword>
<comment type="caution">
    <text evidence="2">The sequence shown here is derived from an EMBL/GenBank/DDBJ whole genome shotgun (WGS) entry which is preliminary data.</text>
</comment>
<keyword evidence="1" id="KW-0812">Transmembrane</keyword>
<proteinExistence type="predicted"/>
<accession>A0A8J6U180</accession>
<organism evidence="2 3">
    <name type="scientific">Oryzicola mucosus</name>
    <dbReference type="NCBI Taxonomy" id="2767425"/>
    <lineage>
        <taxon>Bacteria</taxon>
        <taxon>Pseudomonadati</taxon>
        <taxon>Pseudomonadota</taxon>
        <taxon>Alphaproteobacteria</taxon>
        <taxon>Hyphomicrobiales</taxon>
        <taxon>Phyllobacteriaceae</taxon>
        <taxon>Oryzicola</taxon>
    </lineage>
</organism>
<keyword evidence="3" id="KW-1185">Reference proteome</keyword>
<reference evidence="2" key="1">
    <citation type="submission" date="2020-09" db="EMBL/GenBank/DDBJ databases">
        <title>Genome seq and assembly of Tianweitania sp.</title>
        <authorList>
            <person name="Chhetri G."/>
        </authorList>
    </citation>
    <scope>NUCLEOTIDE SEQUENCE</scope>
    <source>
        <strain evidence="2">Rool2</strain>
    </source>
</reference>
<evidence type="ECO:0000256" key="1">
    <source>
        <dbReference type="SAM" id="Phobius"/>
    </source>
</evidence>
<dbReference type="RefSeq" id="WP_188163452.1">
    <property type="nucleotide sequence ID" value="NZ_JACVVX010000001.1"/>
</dbReference>
<dbReference type="EMBL" id="JACVVX010000001">
    <property type="protein sequence ID" value="MBD0414073.1"/>
    <property type="molecule type" value="Genomic_DNA"/>
</dbReference>
<dbReference type="Proteomes" id="UP000643405">
    <property type="component" value="Unassembled WGS sequence"/>
</dbReference>
<dbReference type="InterPro" id="IPR013417">
    <property type="entry name" value="CHP02588"/>
</dbReference>
<sequence>MSQPVSEAQRPMLEWIVGGIAAGIVAALIVYLGYKALEGEPSPPDLAAAVERIEQVSGGWLVRTTLNNSGGETAAAVLLKAELRNGTDIVEEREITFDYVPANSARKGAFLFTSQPATAEAIAFVVQGYSEP</sequence>
<dbReference type="NCBIfam" id="TIGR02588">
    <property type="entry name" value="TIGR02588 family protein"/>
    <property type="match status" value="1"/>
</dbReference>
<evidence type="ECO:0000313" key="3">
    <source>
        <dbReference type="Proteomes" id="UP000643405"/>
    </source>
</evidence>
<feature type="transmembrane region" description="Helical" evidence="1">
    <location>
        <begin position="12"/>
        <end position="34"/>
    </location>
</feature>